<proteinExistence type="predicted"/>
<dbReference type="AlphaFoldDB" id="A0A445DZP4"/>
<accession>A0A445DZP4</accession>
<dbReference type="Proteomes" id="UP000289738">
    <property type="component" value="Chromosome A03"/>
</dbReference>
<feature type="compositionally biased region" description="Low complexity" evidence="5">
    <location>
        <begin position="52"/>
        <end position="65"/>
    </location>
</feature>
<evidence type="ECO:0000256" key="5">
    <source>
        <dbReference type="SAM" id="MobiDB-lite"/>
    </source>
</evidence>
<sequence length="150" mass="17020">MTIPIPTNNEQPNKPTPEVGGKNVEFVRCAYQSPLPHPRSKKRKVDSTNVGATPRATPTNPAPSTVEIDEEDDKDDPNEGNRKSSRPRSWTWKYLTKDLKSKPSHPRAKCNWCGTSYACDSHRNGTTDMRDHLLNQCKLKNFLETRVTLF</sequence>
<feature type="compositionally biased region" description="Acidic residues" evidence="5">
    <location>
        <begin position="67"/>
        <end position="76"/>
    </location>
</feature>
<feature type="domain" description="BED-type" evidence="6">
    <location>
        <begin position="86"/>
        <end position="138"/>
    </location>
</feature>
<evidence type="ECO:0000313" key="8">
    <source>
        <dbReference type="Proteomes" id="UP000289738"/>
    </source>
</evidence>
<evidence type="ECO:0000259" key="6">
    <source>
        <dbReference type="PROSITE" id="PS50808"/>
    </source>
</evidence>
<dbReference type="PROSITE" id="PS50808">
    <property type="entry name" value="ZF_BED"/>
    <property type="match status" value="1"/>
</dbReference>
<keyword evidence="2 4" id="KW-0863">Zinc-finger</keyword>
<dbReference type="EMBL" id="SDMP01000003">
    <property type="protein sequence ID" value="RYR68627.1"/>
    <property type="molecule type" value="Genomic_DNA"/>
</dbReference>
<dbReference type="GO" id="GO:0008270">
    <property type="term" value="F:zinc ion binding"/>
    <property type="evidence" value="ECO:0007669"/>
    <property type="project" value="UniProtKB-KW"/>
</dbReference>
<name>A0A445DZP4_ARAHY</name>
<gene>
    <name evidence="7" type="ORF">Ahy_A03g015101</name>
</gene>
<feature type="compositionally biased region" description="Polar residues" evidence="5">
    <location>
        <begin position="1"/>
        <end position="13"/>
    </location>
</feature>
<keyword evidence="8" id="KW-1185">Reference proteome</keyword>
<keyword evidence="1" id="KW-0479">Metal-binding</keyword>
<keyword evidence="3" id="KW-0862">Zinc</keyword>
<evidence type="ECO:0000256" key="4">
    <source>
        <dbReference type="PROSITE-ProRule" id="PRU00027"/>
    </source>
</evidence>
<organism evidence="7 8">
    <name type="scientific">Arachis hypogaea</name>
    <name type="common">Peanut</name>
    <dbReference type="NCBI Taxonomy" id="3818"/>
    <lineage>
        <taxon>Eukaryota</taxon>
        <taxon>Viridiplantae</taxon>
        <taxon>Streptophyta</taxon>
        <taxon>Embryophyta</taxon>
        <taxon>Tracheophyta</taxon>
        <taxon>Spermatophyta</taxon>
        <taxon>Magnoliopsida</taxon>
        <taxon>eudicotyledons</taxon>
        <taxon>Gunneridae</taxon>
        <taxon>Pentapetalae</taxon>
        <taxon>rosids</taxon>
        <taxon>fabids</taxon>
        <taxon>Fabales</taxon>
        <taxon>Fabaceae</taxon>
        <taxon>Papilionoideae</taxon>
        <taxon>50 kb inversion clade</taxon>
        <taxon>dalbergioids sensu lato</taxon>
        <taxon>Dalbergieae</taxon>
        <taxon>Pterocarpus clade</taxon>
        <taxon>Arachis</taxon>
    </lineage>
</organism>
<dbReference type="SMART" id="SM00614">
    <property type="entry name" value="ZnF_BED"/>
    <property type="match status" value="1"/>
</dbReference>
<feature type="region of interest" description="Disordered" evidence="5">
    <location>
        <begin position="1"/>
        <end position="89"/>
    </location>
</feature>
<evidence type="ECO:0000313" key="7">
    <source>
        <dbReference type="EMBL" id="RYR68627.1"/>
    </source>
</evidence>
<evidence type="ECO:0000256" key="1">
    <source>
        <dbReference type="ARBA" id="ARBA00022723"/>
    </source>
</evidence>
<comment type="caution">
    <text evidence="7">The sequence shown here is derived from an EMBL/GenBank/DDBJ whole genome shotgun (WGS) entry which is preliminary data.</text>
</comment>
<protein>
    <recommendedName>
        <fullName evidence="6">BED-type domain-containing protein</fullName>
    </recommendedName>
</protein>
<evidence type="ECO:0000256" key="3">
    <source>
        <dbReference type="ARBA" id="ARBA00022833"/>
    </source>
</evidence>
<dbReference type="InterPro" id="IPR003656">
    <property type="entry name" value="Znf_BED"/>
</dbReference>
<reference evidence="7 8" key="1">
    <citation type="submission" date="2019-01" db="EMBL/GenBank/DDBJ databases">
        <title>Sequencing of cultivated peanut Arachis hypogaea provides insights into genome evolution and oil improvement.</title>
        <authorList>
            <person name="Chen X."/>
        </authorList>
    </citation>
    <scope>NUCLEOTIDE SEQUENCE [LARGE SCALE GENOMIC DNA]</scope>
    <source>
        <strain evidence="8">cv. Fuhuasheng</strain>
        <tissue evidence="7">Leaves</tissue>
    </source>
</reference>
<dbReference type="GO" id="GO:0003677">
    <property type="term" value="F:DNA binding"/>
    <property type="evidence" value="ECO:0007669"/>
    <property type="project" value="InterPro"/>
</dbReference>
<evidence type="ECO:0000256" key="2">
    <source>
        <dbReference type="ARBA" id="ARBA00022771"/>
    </source>
</evidence>